<dbReference type="InterPro" id="IPR050245">
    <property type="entry name" value="PrsA_foldase"/>
</dbReference>
<dbReference type="SUPFAM" id="SSF109998">
    <property type="entry name" value="Triger factor/SurA peptide-binding domain-like"/>
    <property type="match status" value="1"/>
</dbReference>
<evidence type="ECO:0000256" key="4">
    <source>
        <dbReference type="ARBA" id="ARBA00023110"/>
    </source>
</evidence>
<evidence type="ECO:0000313" key="7">
    <source>
        <dbReference type="EMBL" id="AJE19669.1"/>
    </source>
</evidence>
<dbReference type="PROSITE" id="PS50198">
    <property type="entry name" value="PPIC_PPIASE_2"/>
    <property type="match status" value="1"/>
</dbReference>
<keyword evidence="4 5" id="KW-0697">Rotamase</keyword>
<dbReference type="GO" id="GO:0003755">
    <property type="term" value="F:peptidyl-prolyl cis-trans isomerase activity"/>
    <property type="evidence" value="ECO:0007669"/>
    <property type="project" value="UniProtKB-KW"/>
</dbReference>
<name>A0A0C4WIU3_9GAMM</name>
<evidence type="ECO:0000259" key="6">
    <source>
        <dbReference type="PROSITE" id="PS50198"/>
    </source>
</evidence>
<dbReference type="Pfam" id="PF00639">
    <property type="entry name" value="Rotamase"/>
    <property type="match status" value="1"/>
</dbReference>
<protein>
    <recommendedName>
        <fullName evidence="3">peptidylprolyl isomerase</fullName>
        <ecNumber evidence="3">5.2.1.8</ecNumber>
    </recommendedName>
</protein>
<comment type="catalytic activity">
    <reaction evidence="1">
        <text>[protein]-peptidylproline (omega=180) = [protein]-peptidylproline (omega=0)</text>
        <dbReference type="Rhea" id="RHEA:16237"/>
        <dbReference type="Rhea" id="RHEA-COMP:10747"/>
        <dbReference type="Rhea" id="RHEA-COMP:10748"/>
        <dbReference type="ChEBI" id="CHEBI:83833"/>
        <dbReference type="ChEBI" id="CHEBI:83834"/>
        <dbReference type="EC" id="5.2.1.8"/>
    </reaction>
</comment>
<keyword evidence="8" id="KW-1185">Reference proteome</keyword>
<dbReference type="Proteomes" id="UP000068210">
    <property type="component" value="Chromosome"/>
</dbReference>
<gene>
    <name evidence="7" type="primary">nifM</name>
    <name evidence="7" type="ORF">Achr_1550</name>
</gene>
<evidence type="ECO:0000313" key="8">
    <source>
        <dbReference type="Proteomes" id="UP000068210"/>
    </source>
</evidence>
<dbReference type="AlphaFoldDB" id="A0A0C4WIU3"/>
<dbReference type="SUPFAM" id="SSF54534">
    <property type="entry name" value="FKBP-like"/>
    <property type="match status" value="1"/>
</dbReference>
<dbReference type="KEGG" id="acx:Achr_1550"/>
<dbReference type="EMBL" id="CP010415">
    <property type="protein sequence ID" value="AJE19669.1"/>
    <property type="molecule type" value="Genomic_DNA"/>
</dbReference>
<organism evidence="7 8">
    <name type="scientific">Azotobacter chroococcum NCIMB 8003</name>
    <dbReference type="NCBI Taxonomy" id="1328314"/>
    <lineage>
        <taxon>Bacteria</taxon>
        <taxon>Pseudomonadati</taxon>
        <taxon>Pseudomonadota</taxon>
        <taxon>Gammaproteobacteria</taxon>
        <taxon>Pseudomonadales</taxon>
        <taxon>Pseudomonadaceae</taxon>
        <taxon>Azotobacter</taxon>
    </lineage>
</organism>
<dbReference type="NCBIfam" id="TIGR02933">
    <property type="entry name" value="nifM_nitrog"/>
    <property type="match status" value="1"/>
</dbReference>
<dbReference type="InterPro" id="IPR023058">
    <property type="entry name" value="PPIase_PpiC_CS"/>
</dbReference>
<evidence type="ECO:0000256" key="5">
    <source>
        <dbReference type="PROSITE-ProRule" id="PRU00278"/>
    </source>
</evidence>
<dbReference type="RefSeq" id="WP_039800897.1">
    <property type="nucleotide sequence ID" value="NZ_CP010415.1"/>
</dbReference>
<dbReference type="STRING" id="1328314.Achr_1550"/>
<proteinExistence type="inferred from homology"/>
<dbReference type="InterPro" id="IPR000297">
    <property type="entry name" value="PPIase_PpiC"/>
</dbReference>
<dbReference type="InterPro" id="IPR027304">
    <property type="entry name" value="Trigger_fact/SurA_dom_sf"/>
</dbReference>
<dbReference type="Gene3D" id="1.10.4030.10">
    <property type="entry name" value="Porin chaperone SurA, peptide-binding domain"/>
    <property type="match status" value="1"/>
</dbReference>
<dbReference type="EC" id="5.2.1.8" evidence="3"/>
<dbReference type="Gene3D" id="3.10.50.40">
    <property type="match status" value="1"/>
</dbReference>
<dbReference type="InterPro" id="IPR014282">
    <property type="entry name" value="Nitrogen_fix_NifM"/>
</dbReference>
<feature type="domain" description="PpiC" evidence="6">
    <location>
        <begin position="142"/>
        <end position="244"/>
    </location>
</feature>
<evidence type="ECO:0000256" key="2">
    <source>
        <dbReference type="ARBA" id="ARBA00007656"/>
    </source>
</evidence>
<comment type="similarity">
    <text evidence="2">Belongs to the PpiC/parvulin rotamase family.</text>
</comment>
<dbReference type="PANTHER" id="PTHR47245">
    <property type="entry name" value="PEPTIDYLPROLYL ISOMERASE"/>
    <property type="match status" value="1"/>
</dbReference>
<reference evidence="7 8" key="1">
    <citation type="journal article" date="2015" name="PLoS ONE">
        <title>Azotobacter Genomes: The Genome of Azotobacter chroococcum NCIMB 8003 (ATCC 4412).</title>
        <authorList>
            <person name="Robson R.L."/>
            <person name="Jones R."/>
            <person name="Robson R.M."/>
            <person name="Schwartz A."/>
            <person name="Richardson T.H."/>
        </authorList>
    </citation>
    <scope>NUCLEOTIDE SEQUENCE [LARGE SCALE GENOMIC DNA]</scope>
    <source>
        <strain evidence="7 8">NCIMB 8003</strain>
    </source>
</reference>
<evidence type="ECO:0000256" key="3">
    <source>
        <dbReference type="ARBA" id="ARBA00013194"/>
    </source>
</evidence>
<sequence>MSFEHPGDGDSRYYLLKIAHEQFGCAPGELSEEQLQQAERIIGRQKHIEDAVLRCPDAAGVVIPASQIEEAWTQIANRYESAEALQQALDAQGLEAVGMRAMLARELKVQAVLDCICAGLPEISDTDVSLYYFNHAEQFKVPARHKARHILVTINEDFPENTREAARTRIEAILKRLRGKPERFAEQAAKHSECPTAMQGGLLGEVVPGTLYPELDACLFQMAQGELSPVLESPIGFHVLFCESVSTARQLTLEEILPRLRDRLQLRQRKAYQRKWLESLLQQNATLENLAHG</sequence>
<accession>A0A0C4WIU3</accession>
<dbReference type="PROSITE" id="PS01096">
    <property type="entry name" value="PPIC_PPIASE_1"/>
    <property type="match status" value="1"/>
</dbReference>
<dbReference type="PANTHER" id="PTHR47245:SF2">
    <property type="entry name" value="PEPTIDYL-PROLYL CIS-TRANS ISOMERASE HP_0175-RELATED"/>
    <property type="match status" value="1"/>
</dbReference>
<keyword evidence="5 7" id="KW-0413">Isomerase</keyword>
<dbReference type="InterPro" id="IPR046357">
    <property type="entry name" value="PPIase_dom_sf"/>
</dbReference>
<evidence type="ECO:0000256" key="1">
    <source>
        <dbReference type="ARBA" id="ARBA00000971"/>
    </source>
</evidence>
<dbReference type="HOGENOM" id="CLU_034646_5_3_6"/>